<comment type="caution">
    <text evidence="1">The sequence shown here is derived from an EMBL/GenBank/DDBJ whole genome shotgun (WGS) entry which is preliminary data.</text>
</comment>
<keyword evidence="2" id="KW-1185">Reference proteome</keyword>
<sequence>MSPETFSVRGFKGRQASERAWKVNATEIKQNGYNLDIKNPHNTGTGPGDPDALLAELDSIRTASRQTLDQLKSEFAAALAKQK</sequence>
<name>A0A5C5ZBV9_9BACT</name>
<dbReference type="Proteomes" id="UP000315010">
    <property type="component" value="Unassembled WGS sequence"/>
</dbReference>
<evidence type="ECO:0000313" key="2">
    <source>
        <dbReference type="Proteomes" id="UP000315010"/>
    </source>
</evidence>
<gene>
    <name evidence="1" type="ORF">CA13_63700</name>
</gene>
<reference evidence="1 2" key="1">
    <citation type="submission" date="2019-02" db="EMBL/GenBank/DDBJ databases">
        <title>Deep-cultivation of Planctomycetes and their phenomic and genomic characterization uncovers novel biology.</title>
        <authorList>
            <person name="Wiegand S."/>
            <person name="Jogler M."/>
            <person name="Boedeker C."/>
            <person name="Pinto D."/>
            <person name="Vollmers J."/>
            <person name="Rivas-Marin E."/>
            <person name="Kohn T."/>
            <person name="Peeters S.H."/>
            <person name="Heuer A."/>
            <person name="Rast P."/>
            <person name="Oberbeckmann S."/>
            <person name="Bunk B."/>
            <person name="Jeske O."/>
            <person name="Meyerdierks A."/>
            <person name="Storesund J.E."/>
            <person name="Kallscheuer N."/>
            <person name="Luecker S."/>
            <person name="Lage O.M."/>
            <person name="Pohl T."/>
            <person name="Merkel B.J."/>
            <person name="Hornburger P."/>
            <person name="Mueller R.-W."/>
            <person name="Bruemmer F."/>
            <person name="Labrenz M."/>
            <person name="Spormann A.M."/>
            <person name="Op Den Camp H."/>
            <person name="Overmann J."/>
            <person name="Amann R."/>
            <person name="Jetten M.S.M."/>
            <person name="Mascher T."/>
            <person name="Medema M.H."/>
            <person name="Devos D.P."/>
            <person name="Kaster A.-K."/>
            <person name="Ovreas L."/>
            <person name="Rohde M."/>
            <person name="Galperin M.Y."/>
            <person name="Jogler C."/>
        </authorList>
    </citation>
    <scope>NUCLEOTIDE SEQUENCE [LARGE SCALE GENOMIC DNA]</scope>
    <source>
        <strain evidence="1 2">CA13</strain>
    </source>
</reference>
<dbReference type="RefSeq" id="WP_419194999.1">
    <property type="nucleotide sequence ID" value="NZ_SJPJ01000001.1"/>
</dbReference>
<accession>A0A5C5ZBV9</accession>
<dbReference type="EMBL" id="SJPJ01000001">
    <property type="protein sequence ID" value="TWT84889.1"/>
    <property type="molecule type" value="Genomic_DNA"/>
</dbReference>
<dbReference type="AlphaFoldDB" id="A0A5C5ZBV9"/>
<evidence type="ECO:0000313" key="1">
    <source>
        <dbReference type="EMBL" id="TWT84889.1"/>
    </source>
</evidence>
<protein>
    <submittedName>
        <fullName evidence="1">Uncharacterized protein</fullName>
    </submittedName>
</protein>
<organism evidence="1 2">
    <name type="scientific">Novipirellula herctigrandis</name>
    <dbReference type="NCBI Taxonomy" id="2527986"/>
    <lineage>
        <taxon>Bacteria</taxon>
        <taxon>Pseudomonadati</taxon>
        <taxon>Planctomycetota</taxon>
        <taxon>Planctomycetia</taxon>
        <taxon>Pirellulales</taxon>
        <taxon>Pirellulaceae</taxon>
        <taxon>Novipirellula</taxon>
    </lineage>
</organism>
<proteinExistence type="predicted"/>